<comment type="caution">
    <text evidence="9">The sequence shown here is derived from an EMBL/GenBank/DDBJ whole genome shotgun (WGS) entry which is preliminary data.</text>
</comment>
<keyword evidence="2" id="KW-0479">Metal-binding</keyword>
<evidence type="ECO:0000259" key="8">
    <source>
        <dbReference type="PROSITE" id="PS50114"/>
    </source>
</evidence>
<dbReference type="InterPro" id="IPR039355">
    <property type="entry name" value="Transcription_factor_GATA"/>
</dbReference>
<dbReference type="GO" id="GO:0000978">
    <property type="term" value="F:RNA polymerase II cis-regulatory region sequence-specific DNA binding"/>
    <property type="evidence" value="ECO:0007669"/>
    <property type="project" value="TreeGrafter"/>
</dbReference>
<dbReference type="FunFam" id="3.30.50.10:FF:000007">
    <property type="entry name" value="Nitrogen regulatory AreA, N-terminal"/>
    <property type="match status" value="1"/>
</dbReference>
<feature type="compositionally biased region" description="Polar residues" evidence="7">
    <location>
        <begin position="324"/>
        <end position="346"/>
    </location>
</feature>
<gene>
    <name evidence="9" type="ORF">C6P45_002508</name>
</gene>
<evidence type="ECO:0000256" key="5">
    <source>
        <dbReference type="ARBA" id="ARBA00023242"/>
    </source>
</evidence>
<dbReference type="InterPro" id="IPR013088">
    <property type="entry name" value="Znf_NHR/GATA"/>
</dbReference>
<organism evidence="9 10">
    <name type="scientific">Maudiozyma exigua</name>
    <name type="common">Yeast</name>
    <name type="synonym">Kazachstania exigua</name>
    <dbReference type="NCBI Taxonomy" id="34358"/>
    <lineage>
        <taxon>Eukaryota</taxon>
        <taxon>Fungi</taxon>
        <taxon>Dikarya</taxon>
        <taxon>Ascomycota</taxon>
        <taxon>Saccharomycotina</taxon>
        <taxon>Saccharomycetes</taxon>
        <taxon>Saccharomycetales</taxon>
        <taxon>Saccharomycetaceae</taxon>
        <taxon>Maudiozyma</taxon>
    </lineage>
</organism>
<dbReference type="Gene3D" id="3.30.50.10">
    <property type="entry name" value="Erythroid Transcription Factor GATA-1, subunit A"/>
    <property type="match status" value="1"/>
</dbReference>
<dbReference type="SUPFAM" id="SSF57716">
    <property type="entry name" value="Glucocorticoid receptor-like (DNA-binding domain)"/>
    <property type="match status" value="1"/>
</dbReference>
<feature type="region of interest" description="Disordered" evidence="7">
    <location>
        <begin position="324"/>
        <end position="414"/>
    </location>
</feature>
<name>A0A9P7B409_MAUEX</name>
<feature type="compositionally biased region" description="Polar residues" evidence="7">
    <location>
        <begin position="355"/>
        <end position="364"/>
    </location>
</feature>
<feature type="compositionally biased region" description="Basic and acidic residues" evidence="7">
    <location>
        <begin position="130"/>
        <end position="151"/>
    </location>
</feature>
<dbReference type="PRINTS" id="PR00619">
    <property type="entry name" value="GATAZNFINGER"/>
</dbReference>
<feature type="region of interest" description="Disordered" evidence="7">
    <location>
        <begin position="1"/>
        <end position="25"/>
    </location>
</feature>
<evidence type="ECO:0000313" key="10">
    <source>
        <dbReference type="Proteomes" id="UP000750334"/>
    </source>
</evidence>
<dbReference type="OrthoDB" id="515401at2759"/>
<dbReference type="InterPro" id="IPR000679">
    <property type="entry name" value="Znf_GATA"/>
</dbReference>
<dbReference type="GO" id="GO:0005634">
    <property type="term" value="C:nucleus"/>
    <property type="evidence" value="ECO:0007669"/>
    <property type="project" value="UniProtKB-SubCell"/>
</dbReference>
<dbReference type="GO" id="GO:0008270">
    <property type="term" value="F:zinc ion binding"/>
    <property type="evidence" value="ECO:0007669"/>
    <property type="project" value="UniProtKB-KW"/>
</dbReference>
<dbReference type="GO" id="GO:0000981">
    <property type="term" value="F:DNA-binding transcription factor activity, RNA polymerase II-specific"/>
    <property type="evidence" value="ECO:0007669"/>
    <property type="project" value="TreeGrafter"/>
</dbReference>
<sequence length="462" mass="51434">MDYNIMKDSIDPQKGTNTKPHGIENHERVPDVISRSQTASPQGEAKREKSLGTHILFRNVSSSEKSHVNTPSICKNCLTSTTPLWRRDENGAVLCNACGLFLKLHGRPRPISLKTDTIKSRNRKGNANHEQSEARNLMELEPKNLTKYDDKKRKHKENGSNKDSITSTKKTKLNEESSLQISSANTTNNVMHNNQNGSTKILNSVQTNERPKQNDASLIQTKTKTQLPGVSTLLSDIGNTTTKVTKSFDKIKQATEHKNNIFAPVALSSNSTECQSSHPNITTATTATTLTTHFHSTASPHITPRNSGPLSLTSLKDTFNMDSYYESSSQHPHTHNSEVPSLNESPSIHPVRSAGSDNLPNSSKIGLRNVVTSSNASSSNAHSDQISFKSDPISLENENRKTEGVKPPEETESQLSITLKNEEEIIRLKTRINELELVTDLYKKHIFELDKKYRELKKQLNQ</sequence>
<dbReference type="PANTHER" id="PTHR10071">
    <property type="entry name" value="TRANSCRIPTION FACTOR GATA FAMILY MEMBER"/>
    <property type="match status" value="1"/>
</dbReference>
<feature type="region of interest" description="Disordered" evidence="7">
    <location>
        <begin position="112"/>
        <end position="194"/>
    </location>
</feature>
<evidence type="ECO:0000256" key="3">
    <source>
        <dbReference type="ARBA" id="ARBA00022771"/>
    </source>
</evidence>
<dbReference type="Proteomes" id="UP000750334">
    <property type="component" value="Unassembled WGS sequence"/>
</dbReference>
<dbReference type="PROSITE" id="PS50114">
    <property type="entry name" value="GATA_ZN_FINGER_2"/>
    <property type="match status" value="1"/>
</dbReference>
<evidence type="ECO:0000256" key="6">
    <source>
        <dbReference type="PROSITE-ProRule" id="PRU00094"/>
    </source>
</evidence>
<keyword evidence="5" id="KW-0539">Nucleus</keyword>
<evidence type="ECO:0000313" key="9">
    <source>
        <dbReference type="EMBL" id="KAG0657239.1"/>
    </source>
</evidence>
<dbReference type="GO" id="GO:0045944">
    <property type="term" value="P:positive regulation of transcription by RNA polymerase II"/>
    <property type="evidence" value="ECO:0007669"/>
    <property type="project" value="TreeGrafter"/>
</dbReference>
<dbReference type="AlphaFoldDB" id="A0A9P7B409"/>
<proteinExistence type="predicted"/>
<reference evidence="9 10" key="1">
    <citation type="submission" date="2020-11" db="EMBL/GenBank/DDBJ databases">
        <title>Kefir isolates.</title>
        <authorList>
            <person name="Marcisauskas S."/>
            <person name="Kim Y."/>
            <person name="Blasche S."/>
        </authorList>
    </citation>
    <scope>NUCLEOTIDE SEQUENCE [LARGE SCALE GENOMIC DNA]</scope>
    <source>
        <strain evidence="9 10">OG2</strain>
    </source>
</reference>
<feature type="domain" description="GATA-type" evidence="8">
    <location>
        <begin position="74"/>
        <end position="121"/>
    </location>
</feature>
<evidence type="ECO:0000256" key="1">
    <source>
        <dbReference type="ARBA" id="ARBA00004123"/>
    </source>
</evidence>
<dbReference type="PROSITE" id="PS00344">
    <property type="entry name" value="GATA_ZN_FINGER_1"/>
    <property type="match status" value="1"/>
</dbReference>
<feature type="compositionally biased region" description="Low complexity" evidence="7">
    <location>
        <begin position="185"/>
        <end position="194"/>
    </location>
</feature>
<dbReference type="EMBL" id="PUHR01000240">
    <property type="protein sequence ID" value="KAG0657239.1"/>
    <property type="molecule type" value="Genomic_DNA"/>
</dbReference>
<dbReference type="GO" id="GO:0000122">
    <property type="term" value="P:negative regulation of transcription by RNA polymerase II"/>
    <property type="evidence" value="ECO:0007669"/>
    <property type="project" value="TreeGrafter"/>
</dbReference>
<keyword evidence="3 6" id="KW-0863">Zinc-finger</keyword>
<keyword evidence="4" id="KW-0862">Zinc</keyword>
<dbReference type="CDD" id="cd00202">
    <property type="entry name" value="ZnF_GATA"/>
    <property type="match status" value="1"/>
</dbReference>
<keyword evidence="10" id="KW-1185">Reference proteome</keyword>
<dbReference type="PANTHER" id="PTHR10071:SF281">
    <property type="entry name" value="BOX A-BINDING FACTOR-RELATED"/>
    <property type="match status" value="1"/>
</dbReference>
<dbReference type="SMART" id="SM00401">
    <property type="entry name" value="ZnF_GATA"/>
    <property type="match status" value="1"/>
</dbReference>
<comment type="subcellular location">
    <subcellularLocation>
        <location evidence="1">Nucleus</location>
    </subcellularLocation>
</comment>
<protein>
    <recommendedName>
        <fullName evidence="8">GATA-type domain-containing protein</fullName>
    </recommendedName>
</protein>
<evidence type="ECO:0000256" key="7">
    <source>
        <dbReference type="SAM" id="MobiDB-lite"/>
    </source>
</evidence>
<evidence type="ECO:0000256" key="2">
    <source>
        <dbReference type="ARBA" id="ARBA00022723"/>
    </source>
</evidence>
<accession>A0A9P7B409</accession>
<dbReference type="Pfam" id="PF00320">
    <property type="entry name" value="GATA"/>
    <property type="match status" value="1"/>
</dbReference>
<evidence type="ECO:0000256" key="4">
    <source>
        <dbReference type="ARBA" id="ARBA00022833"/>
    </source>
</evidence>
<feature type="compositionally biased region" description="Low complexity" evidence="7">
    <location>
        <begin position="373"/>
        <end position="383"/>
    </location>
</feature>
<feature type="compositionally biased region" description="Basic and acidic residues" evidence="7">
    <location>
        <begin position="397"/>
        <end position="409"/>
    </location>
</feature>